<dbReference type="GO" id="GO:0015833">
    <property type="term" value="P:peptide transport"/>
    <property type="evidence" value="ECO:0007669"/>
    <property type="project" value="InterPro"/>
</dbReference>
<dbReference type="KEGG" id="dea:FPZ08_19430"/>
<evidence type="ECO:0000256" key="3">
    <source>
        <dbReference type="ARBA" id="ARBA00022448"/>
    </source>
</evidence>
<evidence type="ECO:0000313" key="8">
    <source>
        <dbReference type="Proteomes" id="UP000315364"/>
    </source>
</evidence>
<dbReference type="Pfam" id="PF00005">
    <property type="entry name" value="ABC_tran"/>
    <property type="match status" value="1"/>
</dbReference>
<reference evidence="7 8" key="1">
    <citation type="submission" date="2019-07" db="EMBL/GenBank/DDBJ databases">
        <title>Full genome sequence of Devosia sp. Gsoil 520.</title>
        <authorList>
            <person name="Im W.-T."/>
        </authorList>
    </citation>
    <scope>NUCLEOTIDE SEQUENCE [LARGE SCALE GENOMIC DNA]</scope>
    <source>
        <strain evidence="7 8">Gsoil 520</strain>
    </source>
</reference>
<accession>A0A5B8M0N9</accession>
<dbReference type="InterPro" id="IPR017871">
    <property type="entry name" value="ABC_transporter-like_CS"/>
</dbReference>
<dbReference type="NCBIfam" id="TIGR01727">
    <property type="entry name" value="oligo_HPY"/>
    <property type="match status" value="1"/>
</dbReference>
<dbReference type="GO" id="GO:0005886">
    <property type="term" value="C:plasma membrane"/>
    <property type="evidence" value="ECO:0007669"/>
    <property type="project" value="UniProtKB-SubCell"/>
</dbReference>
<evidence type="ECO:0000313" key="7">
    <source>
        <dbReference type="EMBL" id="QDZ13385.1"/>
    </source>
</evidence>
<feature type="domain" description="ABC transporter" evidence="6">
    <location>
        <begin position="19"/>
        <end position="255"/>
    </location>
</feature>
<evidence type="ECO:0000259" key="6">
    <source>
        <dbReference type="PROSITE" id="PS50893"/>
    </source>
</evidence>
<comment type="subcellular location">
    <subcellularLocation>
        <location evidence="1">Cell inner membrane</location>
        <topology evidence="1">Peripheral membrane protein</topology>
    </subcellularLocation>
</comment>
<keyword evidence="4" id="KW-0547">Nucleotide-binding</keyword>
<dbReference type="CDD" id="cd03257">
    <property type="entry name" value="ABC_NikE_OppD_transporters"/>
    <property type="match status" value="1"/>
</dbReference>
<keyword evidence="3" id="KW-0813">Transport</keyword>
<dbReference type="InterPro" id="IPR027417">
    <property type="entry name" value="P-loop_NTPase"/>
</dbReference>
<keyword evidence="8" id="KW-1185">Reference proteome</keyword>
<dbReference type="AlphaFoldDB" id="A0A5B8M0N9"/>
<dbReference type="PANTHER" id="PTHR43776:SF7">
    <property type="entry name" value="D,D-DIPEPTIDE TRANSPORT ATP-BINDING PROTEIN DDPF-RELATED"/>
    <property type="match status" value="1"/>
</dbReference>
<dbReference type="PROSITE" id="PS50893">
    <property type="entry name" value="ABC_TRANSPORTER_2"/>
    <property type="match status" value="1"/>
</dbReference>
<evidence type="ECO:0000256" key="4">
    <source>
        <dbReference type="ARBA" id="ARBA00022741"/>
    </source>
</evidence>
<gene>
    <name evidence="7" type="ORF">FPZ08_19430</name>
</gene>
<comment type="similarity">
    <text evidence="2">Belongs to the ABC transporter superfamily.</text>
</comment>
<dbReference type="GO" id="GO:0016887">
    <property type="term" value="F:ATP hydrolysis activity"/>
    <property type="evidence" value="ECO:0007669"/>
    <property type="project" value="InterPro"/>
</dbReference>
<dbReference type="InterPro" id="IPR003439">
    <property type="entry name" value="ABC_transporter-like_ATP-bd"/>
</dbReference>
<dbReference type="PANTHER" id="PTHR43776">
    <property type="entry name" value="TRANSPORT ATP-BINDING PROTEIN"/>
    <property type="match status" value="1"/>
</dbReference>
<proteinExistence type="inferred from homology"/>
<protein>
    <submittedName>
        <fullName evidence="7">ABC transporter ATP-binding protein</fullName>
    </submittedName>
</protein>
<dbReference type="Gene3D" id="3.40.50.300">
    <property type="entry name" value="P-loop containing nucleotide triphosphate hydrolases"/>
    <property type="match status" value="1"/>
</dbReference>
<dbReference type="InterPro" id="IPR050319">
    <property type="entry name" value="ABC_transp_ATP-bind"/>
</dbReference>
<dbReference type="Pfam" id="PF08352">
    <property type="entry name" value="oligo_HPY"/>
    <property type="match status" value="1"/>
</dbReference>
<dbReference type="OrthoDB" id="9815712at2"/>
<name>A0A5B8M0N9_9HYPH</name>
<keyword evidence="5 7" id="KW-0067">ATP-binding</keyword>
<dbReference type="GO" id="GO:0005524">
    <property type="term" value="F:ATP binding"/>
    <property type="evidence" value="ECO:0007669"/>
    <property type="project" value="UniProtKB-KW"/>
</dbReference>
<evidence type="ECO:0000256" key="1">
    <source>
        <dbReference type="ARBA" id="ARBA00004417"/>
    </source>
</evidence>
<evidence type="ECO:0000256" key="5">
    <source>
        <dbReference type="ARBA" id="ARBA00022840"/>
    </source>
</evidence>
<dbReference type="FunFam" id="3.40.50.300:FF:000016">
    <property type="entry name" value="Oligopeptide ABC transporter ATP-binding component"/>
    <property type="match status" value="1"/>
</dbReference>
<dbReference type="InterPro" id="IPR003593">
    <property type="entry name" value="AAA+_ATPase"/>
</dbReference>
<dbReference type="Proteomes" id="UP000315364">
    <property type="component" value="Chromosome"/>
</dbReference>
<organism evidence="7 8">
    <name type="scientific">Devosia ginsengisoli</name>
    <dbReference type="NCBI Taxonomy" id="400770"/>
    <lineage>
        <taxon>Bacteria</taxon>
        <taxon>Pseudomonadati</taxon>
        <taxon>Pseudomonadota</taxon>
        <taxon>Alphaproteobacteria</taxon>
        <taxon>Hyphomicrobiales</taxon>
        <taxon>Devosiaceae</taxon>
        <taxon>Devosia</taxon>
    </lineage>
</organism>
<dbReference type="SUPFAM" id="SSF52540">
    <property type="entry name" value="P-loop containing nucleoside triphosphate hydrolases"/>
    <property type="match status" value="1"/>
</dbReference>
<dbReference type="GO" id="GO:0055085">
    <property type="term" value="P:transmembrane transport"/>
    <property type="evidence" value="ECO:0007669"/>
    <property type="project" value="UniProtKB-ARBA"/>
</dbReference>
<dbReference type="EMBL" id="CP042304">
    <property type="protein sequence ID" value="QDZ13385.1"/>
    <property type="molecule type" value="Genomic_DNA"/>
</dbReference>
<dbReference type="PROSITE" id="PS00211">
    <property type="entry name" value="ABC_TRANSPORTER_1"/>
    <property type="match status" value="1"/>
</dbReference>
<sequence>MRGIEHIFGRREDWVDKGVRLIRGKRTAPARVRALNGVDLTLRKGEVLGIAGESGCGKSTLGRAMVGLMHPTGGSVTYRGQPVMRGRRPRHLKLQMIFQDSGSVLNPRLRVKELIGEGPILHGLLARRDLEDFVADQLETVGMAPDVMNRYPHQFSGGQRQRINIARVLALQPETIVCDESVAALDVSIQAQILNLFMDLKDRFGLTYAFISHDLGVLRHISDRIMVMYLGRVVEEGPAAEVFANPRHPYTRALLENAPRLSRRNQTFQAVPGEVPSPLNMPSGCAFHTRCALRRPECSLSVPNLIGSGAHRHACPIVEAAA</sequence>
<dbReference type="InterPro" id="IPR013563">
    <property type="entry name" value="Oligopep_ABC_C"/>
</dbReference>
<evidence type="ECO:0000256" key="2">
    <source>
        <dbReference type="ARBA" id="ARBA00005417"/>
    </source>
</evidence>
<dbReference type="SMART" id="SM00382">
    <property type="entry name" value="AAA"/>
    <property type="match status" value="1"/>
</dbReference>